<keyword evidence="5" id="KW-0408">Iron</keyword>
<evidence type="ECO:0000256" key="1">
    <source>
        <dbReference type="ARBA" id="ARBA00005896"/>
    </source>
</evidence>
<comment type="similarity">
    <text evidence="1">Belongs to the TfdA dioxygenase family.</text>
</comment>
<dbReference type="InterPro" id="IPR051323">
    <property type="entry name" value="AtsK-like"/>
</dbReference>
<dbReference type="GO" id="GO:0046872">
    <property type="term" value="F:metal ion binding"/>
    <property type="evidence" value="ECO:0007669"/>
    <property type="project" value="UniProtKB-KW"/>
</dbReference>
<reference evidence="7" key="1">
    <citation type="submission" date="2018-05" db="EMBL/GenBank/DDBJ databases">
        <authorList>
            <person name="Lanie J.A."/>
            <person name="Ng W.-L."/>
            <person name="Kazmierczak K.M."/>
            <person name="Andrzejewski T.M."/>
            <person name="Davidsen T.M."/>
            <person name="Wayne K.J."/>
            <person name="Tettelin H."/>
            <person name="Glass J.I."/>
            <person name="Rusch D."/>
            <person name="Podicherti R."/>
            <person name="Tsui H.-C.T."/>
            <person name="Winkler M.E."/>
        </authorList>
    </citation>
    <scope>NUCLEOTIDE SEQUENCE</scope>
</reference>
<keyword evidence="2" id="KW-0479">Metal-binding</keyword>
<organism evidence="7">
    <name type="scientific">marine metagenome</name>
    <dbReference type="NCBI Taxonomy" id="408172"/>
    <lineage>
        <taxon>unclassified sequences</taxon>
        <taxon>metagenomes</taxon>
        <taxon>ecological metagenomes</taxon>
    </lineage>
</organism>
<dbReference type="InterPro" id="IPR042098">
    <property type="entry name" value="TauD-like_sf"/>
</dbReference>
<feature type="non-terminal residue" evidence="7">
    <location>
        <position position="1"/>
    </location>
</feature>
<evidence type="ECO:0000256" key="5">
    <source>
        <dbReference type="ARBA" id="ARBA00023004"/>
    </source>
</evidence>
<proteinExistence type="inferred from homology"/>
<dbReference type="PANTHER" id="PTHR30468:SF1">
    <property type="entry name" value="ALPHA-KETOGLUTARATE-DEPENDENT SULFONATE DIOXYGENASE"/>
    <property type="match status" value="1"/>
</dbReference>
<dbReference type="GO" id="GO:0000908">
    <property type="term" value="F:taurine dioxygenase activity"/>
    <property type="evidence" value="ECO:0007669"/>
    <property type="project" value="TreeGrafter"/>
</dbReference>
<evidence type="ECO:0000256" key="3">
    <source>
        <dbReference type="ARBA" id="ARBA00022964"/>
    </source>
</evidence>
<keyword evidence="4" id="KW-0560">Oxidoreductase</keyword>
<keyword evidence="3" id="KW-0223">Dioxygenase</keyword>
<dbReference type="GO" id="GO:0005737">
    <property type="term" value="C:cytoplasm"/>
    <property type="evidence" value="ECO:0007669"/>
    <property type="project" value="TreeGrafter"/>
</dbReference>
<gene>
    <name evidence="7" type="ORF">METZ01_LOCUS253457</name>
</gene>
<dbReference type="GO" id="GO:0006790">
    <property type="term" value="P:sulfur compound metabolic process"/>
    <property type="evidence" value="ECO:0007669"/>
    <property type="project" value="TreeGrafter"/>
</dbReference>
<dbReference type="AlphaFoldDB" id="A0A382IP05"/>
<feature type="domain" description="TauD/TfdA-like" evidence="6">
    <location>
        <begin position="5"/>
        <end position="274"/>
    </location>
</feature>
<evidence type="ECO:0000313" key="7">
    <source>
        <dbReference type="EMBL" id="SVC00603.1"/>
    </source>
</evidence>
<evidence type="ECO:0000256" key="4">
    <source>
        <dbReference type="ARBA" id="ARBA00023002"/>
    </source>
</evidence>
<name>A0A382IP05_9ZZZZ</name>
<protein>
    <recommendedName>
        <fullName evidence="6">TauD/TfdA-like domain-containing protein</fullName>
    </recommendedName>
</protein>
<dbReference type="EMBL" id="UINC01068184">
    <property type="protein sequence ID" value="SVC00603.1"/>
    <property type="molecule type" value="Genomic_DNA"/>
</dbReference>
<dbReference type="Gene3D" id="3.60.130.10">
    <property type="entry name" value="Clavaminate synthase-like"/>
    <property type="match status" value="1"/>
</dbReference>
<dbReference type="Pfam" id="PF02668">
    <property type="entry name" value="TauD"/>
    <property type="match status" value="1"/>
</dbReference>
<accession>A0A382IP05</accession>
<dbReference type="InterPro" id="IPR003819">
    <property type="entry name" value="TauD/TfdA-like"/>
</dbReference>
<dbReference type="PANTHER" id="PTHR30468">
    <property type="entry name" value="ALPHA-KETOGLUTARATE-DEPENDENT SULFONATE DIOXYGENASE"/>
    <property type="match status" value="1"/>
</dbReference>
<sequence>VSLHITPLCDALGAEVTGLDLSQPIDPGEERAVLEAYLQYHLLCFRGEPLAAADFVAVARRFGEPQRQLLREQRHDQVPEVSLLDSTYDRLEDKPDDLLRVRLSGWHTDDSYFEVPAKATLLQSIEIPESGGQTRFCNTQTAYEGLEENEKQRLSTLKAAHRYDTLRAPVRPKARSPEEEVETPEVVHPIVRTHEDTGEKAIYLNPNRTDRVMDVSHDESESILEWIYERMTQDKYRYDHEWRVGDLVIWDNRCLVHSVNMDFPVGQKRLHQRILLRGERPV</sequence>
<evidence type="ECO:0000256" key="2">
    <source>
        <dbReference type="ARBA" id="ARBA00022723"/>
    </source>
</evidence>
<evidence type="ECO:0000259" key="6">
    <source>
        <dbReference type="Pfam" id="PF02668"/>
    </source>
</evidence>
<dbReference type="SUPFAM" id="SSF51197">
    <property type="entry name" value="Clavaminate synthase-like"/>
    <property type="match status" value="1"/>
</dbReference>